<organism evidence="1">
    <name type="scientific">marine metagenome</name>
    <dbReference type="NCBI Taxonomy" id="408172"/>
    <lineage>
        <taxon>unclassified sequences</taxon>
        <taxon>metagenomes</taxon>
        <taxon>ecological metagenomes</taxon>
    </lineage>
</organism>
<name>A0A382B8G8_9ZZZZ</name>
<protein>
    <submittedName>
        <fullName evidence="1">Uncharacterized protein</fullName>
    </submittedName>
</protein>
<reference evidence="1" key="1">
    <citation type="submission" date="2018-05" db="EMBL/GenBank/DDBJ databases">
        <authorList>
            <person name="Lanie J.A."/>
            <person name="Ng W.-L."/>
            <person name="Kazmierczak K.M."/>
            <person name="Andrzejewski T.M."/>
            <person name="Davidsen T.M."/>
            <person name="Wayne K.J."/>
            <person name="Tettelin H."/>
            <person name="Glass J.I."/>
            <person name="Rusch D."/>
            <person name="Podicherti R."/>
            <person name="Tsui H.-C.T."/>
            <person name="Winkler M.E."/>
        </authorList>
    </citation>
    <scope>NUCLEOTIDE SEQUENCE</scope>
</reference>
<proteinExistence type="predicted"/>
<gene>
    <name evidence="1" type="ORF">METZ01_LOCUS162902</name>
</gene>
<evidence type="ECO:0000313" key="1">
    <source>
        <dbReference type="EMBL" id="SVB10048.1"/>
    </source>
</evidence>
<sequence>MREEGGSSSIFATLALLAAQNPKAVSDTLSRSSVTILDTYSHVLPNMQDELAIAVENISKRS</sequence>
<dbReference type="EMBL" id="UINC01028662">
    <property type="protein sequence ID" value="SVB10048.1"/>
    <property type="molecule type" value="Genomic_DNA"/>
</dbReference>
<dbReference type="AlphaFoldDB" id="A0A382B8G8"/>
<accession>A0A382B8G8</accession>